<reference evidence="1 2" key="2">
    <citation type="journal article" date="2022" name="Mol. Ecol. Resour.">
        <title>The genomes of chicory, endive, great burdock and yacon provide insights into Asteraceae paleo-polyploidization history and plant inulin production.</title>
        <authorList>
            <person name="Fan W."/>
            <person name="Wang S."/>
            <person name="Wang H."/>
            <person name="Wang A."/>
            <person name="Jiang F."/>
            <person name="Liu H."/>
            <person name="Zhao H."/>
            <person name="Xu D."/>
            <person name="Zhang Y."/>
        </authorList>
    </citation>
    <scope>NUCLEOTIDE SEQUENCE [LARGE SCALE GENOMIC DNA]</scope>
    <source>
        <strain evidence="2">cv. Yunnan</strain>
        <tissue evidence="1">Leaves</tissue>
    </source>
</reference>
<gene>
    <name evidence="1" type="ORF">L1987_15089</name>
</gene>
<keyword evidence="2" id="KW-1185">Reference proteome</keyword>
<sequence>MEMDFPLIEYRGVYVKETLVRNLGSLLKTYHIYVDFPKFDRKEAPSAVQQPNKVKETIQSLHVEGGRSTKNGQSHASVHQERKIDMEKEGFLGLRISYVGGNCVSLEFKDVDPCLKFKDVKILNAISLS</sequence>
<dbReference type="EMBL" id="CM042022">
    <property type="protein sequence ID" value="KAI3815422.1"/>
    <property type="molecule type" value="Genomic_DNA"/>
</dbReference>
<protein>
    <submittedName>
        <fullName evidence="1">Uncharacterized protein</fullName>
    </submittedName>
</protein>
<reference evidence="2" key="1">
    <citation type="journal article" date="2022" name="Mol. Ecol. Resour.">
        <title>The genomes of chicory, endive, great burdock and yacon provide insights into Asteraceae palaeo-polyploidization history and plant inulin production.</title>
        <authorList>
            <person name="Fan W."/>
            <person name="Wang S."/>
            <person name="Wang H."/>
            <person name="Wang A."/>
            <person name="Jiang F."/>
            <person name="Liu H."/>
            <person name="Zhao H."/>
            <person name="Xu D."/>
            <person name="Zhang Y."/>
        </authorList>
    </citation>
    <scope>NUCLEOTIDE SEQUENCE [LARGE SCALE GENOMIC DNA]</scope>
    <source>
        <strain evidence="2">cv. Yunnan</strain>
    </source>
</reference>
<accession>A0ACB9J503</accession>
<organism evidence="1 2">
    <name type="scientific">Smallanthus sonchifolius</name>
    <dbReference type="NCBI Taxonomy" id="185202"/>
    <lineage>
        <taxon>Eukaryota</taxon>
        <taxon>Viridiplantae</taxon>
        <taxon>Streptophyta</taxon>
        <taxon>Embryophyta</taxon>
        <taxon>Tracheophyta</taxon>
        <taxon>Spermatophyta</taxon>
        <taxon>Magnoliopsida</taxon>
        <taxon>eudicotyledons</taxon>
        <taxon>Gunneridae</taxon>
        <taxon>Pentapetalae</taxon>
        <taxon>asterids</taxon>
        <taxon>campanulids</taxon>
        <taxon>Asterales</taxon>
        <taxon>Asteraceae</taxon>
        <taxon>Asteroideae</taxon>
        <taxon>Heliantheae alliance</taxon>
        <taxon>Millerieae</taxon>
        <taxon>Smallanthus</taxon>
    </lineage>
</organism>
<evidence type="ECO:0000313" key="2">
    <source>
        <dbReference type="Proteomes" id="UP001056120"/>
    </source>
</evidence>
<evidence type="ECO:0000313" key="1">
    <source>
        <dbReference type="EMBL" id="KAI3815422.1"/>
    </source>
</evidence>
<dbReference type="Proteomes" id="UP001056120">
    <property type="component" value="Linkage Group LG05"/>
</dbReference>
<proteinExistence type="predicted"/>
<name>A0ACB9J503_9ASTR</name>
<comment type="caution">
    <text evidence="1">The sequence shown here is derived from an EMBL/GenBank/DDBJ whole genome shotgun (WGS) entry which is preliminary data.</text>
</comment>